<evidence type="ECO:0000313" key="1">
    <source>
        <dbReference type="EMBL" id="VDN38647.1"/>
    </source>
</evidence>
<reference evidence="1 2" key="2">
    <citation type="submission" date="2018-11" db="EMBL/GenBank/DDBJ databases">
        <authorList>
            <consortium name="Pathogen Informatics"/>
        </authorList>
    </citation>
    <scope>NUCLEOTIDE SEQUENCE [LARGE SCALE GENOMIC DNA]</scope>
</reference>
<dbReference type="InterPro" id="IPR005312">
    <property type="entry name" value="DUF1759"/>
</dbReference>
<dbReference type="EMBL" id="UYRT01093093">
    <property type="protein sequence ID" value="VDN38647.1"/>
    <property type="molecule type" value="Genomic_DNA"/>
</dbReference>
<sequence length="228" mass="26732">MASSTDGMVHMVDRGRKALNRLRSHEHRIKAILSRLNEESESDCGAEVSNVQQREQFVRLPQIELKDFSGNPMEWPQFWSFFQAAVDRQPISAIQKFNYLICSLKGAAHRAVAGYEVTPENYLVVLEVLMRRFGDRGVIRHALHNELKQLKRIEQFKGLREMIKSIERILLQLENLGDDVNHPKILMVIEKLPRWVLLELYEAKGKDIPWDVNKMRRYLQTIVQKREE</sequence>
<dbReference type="Pfam" id="PF03564">
    <property type="entry name" value="DUF1759"/>
    <property type="match status" value="1"/>
</dbReference>
<protein>
    <submittedName>
        <fullName evidence="3">MIF4G_like_2 domain-containing protein</fullName>
    </submittedName>
</protein>
<reference evidence="3" key="1">
    <citation type="submission" date="2016-06" db="UniProtKB">
        <authorList>
            <consortium name="WormBaseParasite"/>
        </authorList>
    </citation>
    <scope>IDENTIFICATION</scope>
</reference>
<dbReference type="Proteomes" id="UP000271098">
    <property type="component" value="Unassembled WGS sequence"/>
</dbReference>
<accession>A0A183EKZ6</accession>
<dbReference type="WBParaSite" id="GPUH_0002166401-mRNA-1">
    <property type="protein sequence ID" value="GPUH_0002166401-mRNA-1"/>
    <property type="gene ID" value="GPUH_0002166401"/>
</dbReference>
<dbReference type="OrthoDB" id="5870552at2759"/>
<dbReference type="AlphaFoldDB" id="A0A183EKZ6"/>
<keyword evidence="2" id="KW-1185">Reference proteome</keyword>
<organism evidence="3">
    <name type="scientific">Gongylonema pulchrum</name>
    <dbReference type="NCBI Taxonomy" id="637853"/>
    <lineage>
        <taxon>Eukaryota</taxon>
        <taxon>Metazoa</taxon>
        <taxon>Ecdysozoa</taxon>
        <taxon>Nematoda</taxon>
        <taxon>Chromadorea</taxon>
        <taxon>Rhabditida</taxon>
        <taxon>Spirurina</taxon>
        <taxon>Spiruromorpha</taxon>
        <taxon>Spiruroidea</taxon>
        <taxon>Gongylonematidae</taxon>
        <taxon>Gongylonema</taxon>
    </lineage>
</organism>
<evidence type="ECO:0000313" key="3">
    <source>
        <dbReference type="WBParaSite" id="GPUH_0002166401-mRNA-1"/>
    </source>
</evidence>
<gene>
    <name evidence="1" type="ORF">GPUH_LOCUS21636</name>
</gene>
<proteinExistence type="predicted"/>
<dbReference type="PANTHER" id="PTHR22954:SF3">
    <property type="entry name" value="PROTEIN CBG08539"/>
    <property type="match status" value="1"/>
</dbReference>
<evidence type="ECO:0000313" key="2">
    <source>
        <dbReference type="Proteomes" id="UP000271098"/>
    </source>
</evidence>
<name>A0A183EKZ6_9BILA</name>
<dbReference type="PANTHER" id="PTHR22954">
    <property type="entry name" value="RETROVIRAL PROTEASE-RELATED"/>
    <property type="match status" value="1"/>
</dbReference>